<name>A0A2N7U463_9GAMM</name>
<feature type="transmembrane region" description="Helical" evidence="1">
    <location>
        <begin position="7"/>
        <end position="26"/>
    </location>
</feature>
<dbReference type="EMBL" id="PNRF01000021">
    <property type="protein sequence ID" value="PMR75213.1"/>
    <property type="molecule type" value="Genomic_DNA"/>
</dbReference>
<evidence type="ECO:0000313" key="2">
    <source>
        <dbReference type="EMBL" id="PMR75213.1"/>
    </source>
</evidence>
<evidence type="ECO:0000313" key="3">
    <source>
        <dbReference type="Proteomes" id="UP000235803"/>
    </source>
</evidence>
<sequence>MGTFRILGIALLVGGLIALYFGWQASETLLEQAHETVTGRFTEETTWYFIGGGAAAVAGLFLMLLGGKR</sequence>
<keyword evidence="1" id="KW-0472">Membrane</keyword>
<reference evidence="2 3" key="1">
    <citation type="submission" date="2018-01" db="EMBL/GenBank/DDBJ databases">
        <title>Halomonas endophytica sp. nov., isolated from storage liquid in the stems of Populus euphratica.</title>
        <authorList>
            <person name="Chen C."/>
        </authorList>
    </citation>
    <scope>NUCLEOTIDE SEQUENCE [LARGE SCALE GENOMIC DNA]</scope>
    <source>
        <strain evidence="2 3">MC28</strain>
    </source>
</reference>
<dbReference type="Proteomes" id="UP000235803">
    <property type="component" value="Unassembled WGS sequence"/>
</dbReference>
<gene>
    <name evidence="2" type="ORF">C1H69_10920</name>
</gene>
<keyword evidence="1" id="KW-0812">Transmembrane</keyword>
<evidence type="ECO:0000256" key="1">
    <source>
        <dbReference type="SAM" id="Phobius"/>
    </source>
</evidence>
<dbReference type="OrthoDB" id="6199344at2"/>
<comment type="caution">
    <text evidence="2">The sequence shown here is derived from an EMBL/GenBank/DDBJ whole genome shotgun (WGS) entry which is preliminary data.</text>
</comment>
<keyword evidence="1" id="KW-1133">Transmembrane helix</keyword>
<dbReference type="AlphaFoldDB" id="A0A2N7U463"/>
<protein>
    <recommendedName>
        <fullName evidence="4">DUF3185 domain-containing protein</fullName>
    </recommendedName>
</protein>
<dbReference type="Pfam" id="PF11381">
    <property type="entry name" value="DUF3185"/>
    <property type="match status" value="1"/>
</dbReference>
<dbReference type="InterPro" id="IPR021521">
    <property type="entry name" value="DUF3185"/>
</dbReference>
<accession>A0A2N7U463</accession>
<organism evidence="2 3">
    <name type="scientific">Billgrantia endophytica</name>
    <dbReference type="NCBI Taxonomy" id="2033802"/>
    <lineage>
        <taxon>Bacteria</taxon>
        <taxon>Pseudomonadati</taxon>
        <taxon>Pseudomonadota</taxon>
        <taxon>Gammaproteobacteria</taxon>
        <taxon>Oceanospirillales</taxon>
        <taxon>Halomonadaceae</taxon>
        <taxon>Billgrantia</taxon>
    </lineage>
</organism>
<evidence type="ECO:0008006" key="4">
    <source>
        <dbReference type="Google" id="ProtNLM"/>
    </source>
</evidence>
<keyword evidence="3" id="KW-1185">Reference proteome</keyword>
<feature type="transmembrane region" description="Helical" evidence="1">
    <location>
        <begin position="46"/>
        <end position="65"/>
    </location>
</feature>
<proteinExistence type="predicted"/>